<feature type="transmembrane region" description="Helical" evidence="7">
    <location>
        <begin position="379"/>
        <end position="398"/>
    </location>
</feature>
<evidence type="ECO:0000313" key="9">
    <source>
        <dbReference type="Proteomes" id="UP000886687"/>
    </source>
</evidence>
<dbReference type="Pfam" id="PF13440">
    <property type="entry name" value="Polysacc_synt_3"/>
    <property type="match status" value="1"/>
</dbReference>
<dbReference type="GO" id="GO:0005886">
    <property type="term" value="C:plasma membrane"/>
    <property type="evidence" value="ECO:0007669"/>
    <property type="project" value="UniProtKB-SubCell"/>
</dbReference>
<feature type="transmembrane region" description="Helical" evidence="7">
    <location>
        <begin position="410"/>
        <end position="431"/>
    </location>
</feature>
<protein>
    <submittedName>
        <fullName evidence="8">Lipopolysaccharide biosynthesis protein</fullName>
    </submittedName>
</protein>
<keyword evidence="5 7" id="KW-1133">Transmembrane helix</keyword>
<feature type="transmembrane region" description="Helical" evidence="7">
    <location>
        <begin position="204"/>
        <end position="224"/>
    </location>
</feature>
<comment type="similarity">
    <text evidence="2">Belongs to the polysaccharide synthase family.</text>
</comment>
<sequence>MSLQKEAVKSISWLALFKFSSQIISWVVTIIIARILLPDDYALSAMATIITGYAEIFSELGLGASIIQRKFNSRKNLASVFWFALFVSIGFAALCFPISYITADIFDEPQIIPLTQAVAVLFIFSGLQVVPLNLLKRRLNFKMVGLIEMKCTIISSIGMVIIAMLGGGVWALVGGRIIRGAVKLILVYQAVKWRPLRHFNYSEAAGYLKFGILVAMSSSFFYLFQMSDRYFAGRAWSLTELGYYLFALQLSQLPTEKIVVLINQVSYPVFSKLQDNLAEMKSFYLNVIHVTSFLVLPIFVSGFLLGYELVEIILGEKWLPMTTLFEFLCLVQILTSLSAINSFVHMSKGKPSYSMYYYLILTLTMSVSYYIAVQYGMNAIIYPWISTYLVVVFAWIYFTMRRLDINIVEYFRSIMHPLTATICMVIGVLLYEQHVVVLADYKIAELLTKIVLSMVIYFAYIYTFNRKILTYARNMIRRKG</sequence>
<dbReference type="InterPro" id="IPR050833">
    <property type="entry name" value="Poly_Biosynth_Transport"/>
</dbReference>
<proteinExistence type="inferred from homology"/>
<keyword evidence="4 7" id="KW-0812">Transmembrane</keyword>
<feature type="transmembrane region" description="Helical" evidence="7">
    <location>
        <begin position="443"/>
        <end position="463"/>
    </location>
</feature>
<keyword evidence="6 7" id="KW-0472">Membrane</keyword>
<feature type="transmembrane region" description="Helical" evidence="7">
    <location>
        <begin position="356"/>
        <end position="373"/>
    </location>
</feature>
<evidence type="ECO:0000256" key="2">
    <source>
        <dbReference type="ARBA" id="ARBA00007430"/>
    </source>
</evidence>
<evidence type="ECO:0000256" key="6">
    <source>
        <dbReference type="ARBA" id="ARBA00023136"/>
    </source>
</evidence>
<dbReference type="PANTHER" id="PTHR30250:SF10">
    <property type="entry name" value="LIPOPOLYSACCHARIDE BIOSYNTHESIS PROTEIN WZXC"/>
    <property type="match status" value="1"/>
</dbReference>
<comment type="caution">
    <text evidence="8">The sequence shown here is derived from an EMBL/GenBank/DDBJ whole genome shotgun (WGS) entry which is preliminary data.</text>
</comment>
<evidence type="ECO:0000313" key="8">
    <source>
        <dbReference type="EMBL" id="MCG7938239.1"/>
    </source>
</evidence>
<dbReference type="AlphaFoldDB" id="A0A9E4N084"/>
<keyword evidence="3" id="KW-1003">Cell membrane</keyword>
<dbReference type="CDD" id="cd13127">
    <property type="entry name" value="MATE_tuaB_like"/>
    <property type="match status" value="1"/>
</dbReference>
<evidence type="ECO:0000256" key="3">
    <source>
        <dbReference type="ARBA" id="ARBA00022475"/>
    </source>
</evidence>
<dbReference type="Proteomes" id="UP000886687">
    <property type="component" value="Unassembled WGS sequence"/>
</dbReference>
<organism evidence="8 9">
    <name type="scientific">Candidatus Thiodiazotropha lotti</name>
    <dbReference type="NCBI Taxonomy" id="2792787"/>
    <lineage>
        <taxon>Bacteria</taxon>
        <taxon>Pseudomonadati</taxon>
        <taxon>Pseudomonadota</taxon>
        <taxon>Gammaproteobacteria</taxon>
        <taxon>Chromatiales</taxon>
        <taxon>Sedimenticolaceae</taxon>
        <taxon>Candidatus Thiodiazotropha</taxon>
    </lineage>
</organism>
<comment type="subcellular location">
    <subcellularLocation>
        <location evidence="1">Cell membrane</location>
        <topology evidence="1">Multi-pass membrane protein</topology>
    </subcellularLocation>
</comment>
<feature type="transmembrane region" description="Helical" evidence="7">
    <location>
        <begin position="43"/>
        <end position="67"/>
    </location>
</feature>
<dbReference type="PANTHER" id="PTHR30250">
    <property type="entry name" value="PST FAMILY PREDICTED COLANIC ACID TRANSPORTER"/>
    <property type="match status" value="1"/>
</dbReference>
<dbReference type="EMBL" id="JAEPDI010000002">
    <property type="protein sequence ID" value="MCG7938239.1"/>
    <property type="molecule type" value="Genomic_DNA"/>
</dbReference>
<feature type="transmembrane region" description="Helical" evidence="7">
    <location>
        <begin position="111"/>
        <end position="130"/>
    </location>
</feature>
<gene>
    <name evidence="8" type="ORF">JAZ04_05185</name>
</gene>
<feature type="transmembrane region" description="Helical" evidence="7">
    <location>
        <begin position="79"/>
        <end position="99"/>
    </location>
</feature>
<accession>A0A9E4N084</accession>
<evidence type="ECO:0000256" key="4">
    <source>
        <dbReference type="ARBA" id="ARBA00022692"/>
    </source>
</evidence>
<feature type="transmembrane region" description="Helical" evidence="7">
    <location>
        <begin position="12"/>
        <end position="37"/>
    </location>
</feature>
<feature type="transmembrane region" description="Helical" evidence="7">
    <location>
        <begin position="324"/>
        <end position="344"/>
    </location>
</feature>
<feature type="transmembrane region" description="Helical" evidence="7">
    <location>
        <begin position="283"/>
        <end position="304"/>
    </location>
</feature>
<reference evidence="8" key="1">
    <citation type="journal article" date="2021" name="Proc. Natl. Acad. Sci. U.S.A.">
        <title>Global biogeography of chemosynthetic symbionts reveals both localized and globally distributed symbiont groups. .</title>
        <authorList>
            <person name="Osvatic J.T."/>
            <person name="Wilkins L.G.E."/>
            <person name="Leibrecht L."/>
            <person name="Leray M."/>
            <person name="Zauner S."/>
            <person name="Polzin J."/>
            <person name="Camacho Y."/>
            <person name="Gros O."/>
            <person name="van Gils J.A."/>
            <person name="Eisen J.A."/>
            <person name="Petersen J.M."/>
            <person name="Yuen B."/>
        </authorList>
    </citation>
    <scope>NUCLEOTIDE SEQUENCE</scope>
    <source>
        <strain evidence="8">MAGL173</strain>
    </source>
</reference>
<evidence type="ECO:0000256" key="7">
    <source>
        <dbReference type="SAM" id="Phobius"/>
    </source>
</evidence>
<evidence type="ECO:0000256" key="5">
    <source>
        <dbReference type="ARBA" id="ARBA00022989"/>
    </source>
</evidence>
<feature type="transmembrane region" description="Helical" evidence="7">
    <location>
        <begin position="151"/>
        <end position="173"/>
    </location>
</feature>
<evidence type="ECO:0000256" key="1">
    <source>
        <dbReference type="ARBA" id="ARBA00004651"/>
    </source>
</evidence>
<name>A0A9E4N084_9GAMM</name>